<sequence length="65" mass="7721">MAYVLATTEQVVRWYSFDMSEEVNESNYKIIDQLDLREVPMAGDKATAKSWAKSMRLKTWRYVRI</sequence>
<protein>
    <submittedName>
        <fullName evidence="1">Uncharacterized protein</fullName>
    </submittedName>
</protein>
<evidence type="ECO:0000313" key="1">
    <source>
        <dbReference type="EMBL" id="PPL18526.1"/>
    </source>
</evidence>
<dbReference type="EMBL" id="MPZM01000001">
    <property type="protein sequence ID" value="PPL18526.1"/>
    <property type="molecule type" value="Genomic_DNA"/>
</dbReference>
<organism evidence="1 2">
    <name type="scientific">Oceanisphaera arctica</name>
    <dbReference type="NCBI Taxonomy" id="641510"/>
    <lineage>
        <taxon>Bacteria</taxon>
        <taxon>Pseudomonadati</taxon>
        <taxon>Pseudomonadota</taxon>
        <taxon>Gammaproteobacteria</taxon>
        <taxon>Aeromonadales</taxon>
        <taxon>Aeromonadaceae</taxon>
        <taxon>Oceanisphaera</taxon>
    </lineage>
</organism>
<reference evidence="2" key="1">
    <citation type="submission" date="2016-11" db="EMBL/GenBank/DDBJ databases">
        <authorList>
            <person name="Sisinthy S."/>
            <person name="Ara S."/>
            <person name="Gundlapally S.R."/>
        </authorList>
    </citation>
    <scope>NUCLEOTIDE SEQUENCE [LARGE SCALE GENOMIC DNA]</scope>
    <source>
        <strain evidence="2">V1-41</strain>
    </source>
</reference>
<name>A0A2P5TRS8_9GAMM</name>
<dbReference type="AlphaFoldDB" id="A0A2P5TRS8"/>
<keyword evidence="2" id="KW-1185">Reference proteome</keyword>
<dbReference type="OrthoDB" id="6708842at2"/>
<comment type="caution">
    <text evidence="1">The sequence shown here is derived from an EMBL/GenBank/DDBJ whole genome shotgun (WGS) entry which is preliminary data.</text>
</comment>
<dbReference type="RefSeq" id="WP_104484905.1">
    <property type="nucleotide sequence ID" value="NZ_BMYB01000010.1"/>
</dbReference>
<accession>A0A2P5TRS8</accession>
<gene>
    <name evidence="1" type="ORF">UN63_00875</name>
</gene>
<proteinExistence type="predicted"/>
<dbReference type="Proteomes" id="UP000242231">
    <property type="component" value="Unassembled WGS sequence"/>
</dbReference>
<evidence type="ECO:0000313" key="2">
    <source>
        <dbReference type="Proteomes" id="UP000242231"/>
    </source>
</evidence>